<organism evidence="1 2">
    <name type="scientific">Dioscorea alata</name>
    <name type="common">Purple yam</name>
    <dbReference type="NCBI Taxonomy" id="55571"/>
    <lineage>
        <taxon>Eukaryota</taxon>
        <taxon>Viridiplantae</taxon>
        <taxon>Streptophyta</taxon>
        <taxon>Embryophyta</taxon>
        <taxon>Tracheophyta</taxon>
        <taxon>Spermatophyta</taxon>
        <taxon>Magnoliopsida</taxon>
        <taxon>Liliopsida</taxon>
        <taxon>Dioscoreales</taxon>
        <taxon>Dioscoreaceae</taxon>
        <taxon>Dioscorea</taxon>
    </lineage>
</organism>
<sequence>MCRYNCSQASFLKPSMDSGKLPRRKNKVIFIMGATGSGKTKLAVDLALHFNGEIINSDKMQVYDGLDIITNKATLTERAGIPHHLLGGVPQTADFSTEDFRRAATFAVDSIISRGKLPIIAGGSNTYIQALVDGDDGLFRAKYELCFIWINVELPVLFQFVGNRVDKMVELGLVEEARGVFNIEDDDYTRGVRRAIGVPELDKYFRDENKVSNDRKAGILGEAIEQVKVNTCKLVSSQLVKIERLRVESGWDVKRLDATGVFLKRGSPEFEGAWMEMVVKPALDIVRRFLNGESEEVLAVGVCVCDSQNGREMIYNI</sequence>
<dbReference type="Proteomes" id="UP000827976">
    <property type="component" value="Chromosome 12"/>
</dbReference>
<evidence type="ECO:0000313" key="2">
    <source>
        <dbReference type="Proteomes" id="UP000827976"/>
    </source>
</evidence>
<dbReference type="EMBL" id="CM037022">
    <property type="protein sequence ID" value="KAH7666958.1"/>
    <property type="molecule type" value="Genomic_DNA"/>
</dbReference>
<protein>
    <submittedName>
        <fullName evidence="1">Adenylate isopentenyltransferase (Cytokinin synthase) protein</fullName>
        <ecNumber evidence="1">2.5.1.112</ecNumber>
        <ecNumber evidence="1">2.5.1.27</ecNumber>
    </submittedName>
</protein>
<dbReference type="EC" id="2.5.1.27" evidence="1"/>
<reference evidence="2" key="1">
    <citation type="journal article" date="2022" name="Nat. Commun.">
        <title>Chromosome evolution and the genetic basis of agronomically important traits in greater yam.</title>
        <authorList>
            <person name="Bredeson J.V."/>
            <person name="Lyons J.B."/>
            <person name="Oniyinde I.O."/>
            <person name="Okereke N.R."/>
            <person name="Kolade O."/>
            <person name="Nnabue I."/>
            <person name="Nwadili C.O."/>
            <person name="Hribova E."/>
            <person name="Parker M."/>
            <person name="Nwogha J."/>
            <person name="Shu S."/>
            <person name="Carlson J."/>
            <person name="Kariba R."/>
            <person name="Muthemba S."/>
            <person name="Knop K."/>
            <person name="Barton G.J."/>
            <person name="Sherwood A.V."/>
            <person name="Lopez-Montes A."/>
            <person name="Asiedu R."/>
            <person name="Jamnadass R."/>
            <person name="Muchugi A."/>
            <person name="Goodstein D."/>
            <person name="Egesi C.N."/>
            <person name="Featherston J."/>
            <person name="Asfaw A."/>
            <person name="Simpson G.G."/>
            <person name="Dolezel J."/>
            <person name="Hendre P.S."/>
            <person name="Van Deynze A."/>
            <person name="Kumar P.L."/>
            <person name="Obidiegwu J.E."/>
            <person name="Bhattacharjee R."/>
            <person name="Rokhsar D.S."/>
        </authorList>
    </citation>
    <scope>NUCLEOTIDE SEQUENCE [LARGE SCALE GENOMIC DNA]</scope>
    <source>
        <strain evidence="2">cv. TDa95/00328</strain>
    </source>
</reference>
<keyword evidence="2" id="KW-1185">Reference proteome</keyword>
<evidence type="ECO:0000313" key="1">
    <source>
        <dbReference type="EMBL" id="KAH7666958.1"/>
    </source>
</evidence>
<name>A0ACB7V123_DIOAL</name>
<comment type="caution">
    <text evidence="1">The sequence shown here is derived from an EMBL/GenBank/DDBJ whole genome shotgun (WGS) entry which is preliminary data.</text>
</comment>
<gene>
    <name evidence="1" type="ORF">IHE45_12G029300</name>
</gene>
<accession>A0ACB7V123</accession>
<keyword evidence="1" id="KW-0808">Transferase</keyword>
<proteinExistence type="predicted"/>
<dbReference type="EC" id="2.5.1.112" evidence="1"/>